<keyword evidence="8" id="KW-1185">Reference proteome</keyword>
<keyword evidence="4" id="KW-0865">Zymogen</keyword>
<organism evidence="7 8">
    <name type="scientific">Aeoliella straminimaris</name>
    <dbReference type="NCBI Taxonomy" id="2954799"/>
    <lineage>
        <taxon>Bacteria</taxon>
        <taxon>Pseudomonadati</taxon>
        <taxon>Planctomycetota</taxon>
        <taxon>Planctomycetia</taxon>
        <taxon>Pirellulales</taxon>
        <taxon>Lacipirellulaceae</taxon>
        <taxon>Aeoliella</taxon>
    </lineage>
</organism>
<evidence type="ECO:0000256" key="5">
    <source>
        <dbReference type="PIRSR" id="PIRSR001227-1"/>
    </source>
</evidence>
<name>A0A9X2F9S8_9BACT</name>
<feature type="binding site" evidence="6">
    <location>
        <position position="292"/>
    </location>
    <ligand>
        <name>Ca(2+)</name>
        <dbReference type="ChEBI" id="CHEBI:29108"/>
    </ligand>
</feature>
<reference evidence="7" key="1">
    <citation type="submission" date="2022-06" db="EMBL/GenBank/DDBJ databases">
        <title>Aeoliella straminimaris, a novel planctomycete from sediments.</title>
        <authorList>
            <person name="Vitorino I.R."/>
            <person name="Lage O.M."/>
        </authorList>
    </citation>
    <scope>NUCLEOTIDE SEQUENCE</scope>
    <source>
        <strain evidence="7">ICT_H6.2</strain>
    </source>
</reference>
<dbReference type="InterPro" id="IPR043147">
    <property type="entry name" value="Penicillin_amidase_A-knob"/>
</dbReference>
<evidence type="ECO:0000256" key="2">
    <source>
        <dbReference type="ARBA" id="ARBA00022729"/>
    </source>
</evidence>
<dbReference type="InterPro" id="IPR029055">
    <property type="entry name" value="Ntn_hydrolases_N"/>
</dbReference>
<dbReference type="SUPFAM" id="SSF56235">
    <property type="entry name" value="N-terminal nucleophile aminohydrolases (Ntn hydrolases)"/>
    <property type="match status" value="1"/>
</dbReference>
<sequence length="747" mass="83911">MESINIRKARYPFTAVRDDAGVPHVKAADWQAAVYALGYLHALDRPTQIYFARSIAAGRAAERIAAKPELVEMDMFLRRANLTQRIDEEVEALEPHILEQLLWYCEGVNDGLADGRRSLPMWVVGFEPGRWDPSSVLLLGNLLSFAGLAVGEQEAELTLLELIQLGVEDDRIRELFAPYLDGIDFSPLRDIHITKRLSDEALELLADLPRLAGSNAWAVSPARSATGSALLASDPHLEVNRLPAIWYEVVLDWSGDSGEKQYAMGATLPGCPLMAVGRTPQLSWGVTYLAADTSDYFIEDCRPGGETGWQYRREQTWHDFRLRREEIKRKGQSPLELEVLENDLGTLTRTPEERGTYMSVAWIGGHEGSGRAIGTWLELFTAGDTRQAMDTVRDSPHPSLVWVFADSQGHIGMQASGWLPQRPPHASGITPLPAWNPVNHWQGVVPSQLLPHVYDPPIGFVATANEEQYRTDGPPLHASHLADYRLRRIKERLTELPNATLEDMQALQYDVVSTHARDLLPVLLAHLEDCPLKQRLSAWDCRYNPESTDASLFHSFYRHVLLEIFGHEAGIGWRRMLYLSTRMGYSKFLLTACDRALRKVTSSWWRERDKGEMIRRAAERAQAEPDKPWSAVNEFHFVNRFINLGSVGRLLGLKSPPIAMPGCHATPFQGHLLTTKTRESTFAPSYHFVTDMGSDQAWTNLPGGPSESAFSWWYQSDLERWKTGQYKCLALDGECKPDAGLNADLLG</sequence>
<dbReference type="Gene3D" id="1.10.1400.10">
    <property type="match status" value="1"/>
</dbReference>
<proteinExistence type="inferred from homology"/>
<keyword evidence="6" id="KW-0106">Calcium</keyword>
<dbReference type="GO" id="GO:0017000">
    <property type="term" value="P:antibiotic biosynthetic process"/>
    <property type="evidence" value="ECO:0007669"/>
    <property type="project" value="InterPro"/>
</dbReference>
<feature type="binding site" evidence="6">
    <location>
        <position position="156"/>
    </location>
    <ligand>
        <name>Ca(2+)</name>
        <dbReference type="ChEBI" id="CHEBI:29108"/>
    </ligand>
</feature>
<dbReference type="GO" id="GO:0046872">
    <property type="term" value="F:metal ion binding"/>
    <property type="evidence" value="ECO:0007669"/>
    <property type="project" value="UniProtKB-KW"/>
</dbReference>
<evidence type="ECO:0000256" key="4">
    <source>
        <dbReference type="ARBA" id="ARBA00023145"/>
    </source>
</evidence>
<protein>
    <submittedName>
        <fullName evidence="7">Penicillin acylase family protein</fullName>
    </submittedName>
</protein>
<dbReference type="EMBL" id="JAMXLR010000051">
    <property type="protein sequence ID" value="MCO6045032.1"/>
    <property type="molecule type" value="Genomic_DNA"/>
</dbReference>
<feature type="active site" description="Nucleophile" evidence="5">
    <location>
        <position position="214"/>
    </location>
</feature>
<dbReference type="Gene3D" id="1.10.439.10">
    <property type="entry name" value="Penicillin Amidohydrolase, domain 1"/>
    <property type="match status" value="1"/>
</dbReference>
<dbReference type="Pfam" id="PF01804">
    <property type="entry name" value="Penicil_amidase"/>
    <property type="match status" value="1"/>
</dbReference>
<dbReference type="Proteomes" id="UP001155241">
    <property type="component" value="Unassembled WGS sequence"/>
</dbReference>
<comment type="cofactor">
    <cofactor evidence="6">
        <name>Ca(2+)</name>
        <dbReference type="ChEBI" id="CHEBI:29108"/>
    </cofactor>
    <text evidence="6">Binds 1 Ca(2+) ion per dimer.</text>
</comment>
<evidence type="ECO:0000256" key="6">
    <source>
        <dbReference type="PIRSR" id="PIRSR001227-2"/>
    </source>
</evidence>
<dbReference type="PANTHER" id="PTHR34218:SF3">
    <property type="entry name" value="ACYL-HOMOSERINE LACTONE ACYLASE PVDQ"/>
    <property type="match status" value="1"/>
</dbReference>
<dbReference type="InterPro" id="IPR023343">
    <property type="entry name" value="Penicillin_amidase_dom1"/>
</dbReference>
<evidence type="ECO:0000313" key="7">
    <source>
        <dbReference type="EMBL" id="MCO6045032.1"/>
    </source>
</evidence>
<comment type="caution">
    <text evidence="7">The sequence shown here is derived from an EMBL/GenBank/DDBJ whole genome shotgun (WGS) entry which is preliminary data.</text>
</comment>
<keyword evidence="6" id="KW-0479">Metal-binding</keyword>
<keyword evidence="2" id="KW-0732">Signal</keyword>
<dbReference type="GO" id="GO:0016811">
    <property type="term" value="F:hydrolase activity, acting on carbon-nitrogen (but not peptide) bonds, in linear amides"/>
    <property type="evidence" value="ECO:0007669"/>
    <property type="project" value="InterPro"/>
</dbReference>
<evidence type="ECO:0000313" key="8">
    <source>
        <dbReference type="Proteomes" id="UP001155241"/>
    </source>
</evidence>
<dbReference type="InterPro" id="IPR014395">
    <property type="entry name" value="Pen/GL7ACA/AHL_acylase"/>
</dbReference>
<dbReference type="Gene3D" id="2.30.120.10">
    <property type="match status" value="1"/>
</dbReference>
<dbReference type="Gene3D" id="3.60.20.10">
    <property type="entry name" value="Glutamine Phosphoribosylpyrophosphate, subunit 1, domain 1"/>
    <property type="match status" value="1"/>
</dbReference>
<gene>
    <name evidence="7" type="ORF">NG895_14070</name>
</gene>
<dbReference type="PANTHER" id="PTHR34218">
    <property type="entry name" value="PEPTIDASE S45 PENICILLIN AMIDASE"/>
    <property type="match status" value="1"/>
</dbReference>
<dbReference type="CDD" id="cd03747">
    <property type="entry name" value="Ntn_PGA_like"/>
    <property type="match status" value="1"/>
</dbReference>
<keyword evidence="3" id="KW-0378">Hydrolase</keyword>
<dbReference type="RefSeq" id="WP_252853145.1">
    <property type="nucleotide sequence ID" value="NZ_JAMXLR010000051.1"/>
</dbReference>
<evidence type="ECO:0000256" key="3">
    <source>
        <dbReference type="ARBA" id="ARBA00022801"/>
    </source>
</evidence>
<dbReference type="PIRSF" id="PIRSF001227">
    <property type="entry name" value="Pen_acylase"/>
    <property type="match status" value="1"/>
</dbReference>
<accession>A0A9X2F9S8</accession>
<dbReference type="AlphaFoldDB" id="A0A9X2F9S8"/>
<dbReference type="InterPro" id="IPR002692">
    <property type="entry name" value="S45"/>
</dbReference>
<comment type="similarity">
    <text evidence="1">Belongs to the peptidase S45 family.</text>
</comment>
<evidence type="ECO:0000256" key="1">
    <source>
        <dbReference type="ARBA" id="ARBA00006586"/>
    </source>
</evidence>
<feature type="binding site" evidence="6">
    <location>
        <position position="295"/>
    </location>
    <ligand>
        <name>Ca(2+)</name>
        <dbReference type="ChEBI" id="CHEBI:29108"/>
    </ligand>
</feature>
<dbReference type="InterPro" id="IPR043146">
    <property type="entry name" value="Penicillin_amidase_N_B-knob"/>
</dbReference>